<dbReference type="Proteomes" id="UP001152300">
    <property type="component" value="Unassembled WGS sequence"/>
</dbReference>
<reference evidence="1" key="1">
    <citation type="submission" date="2022-11" db="EMBL/GenBank/DDBJ databases">
        <title>Genome Resource of Sclerotinia nivalis Strain SnTB1, a Plant Pathogen Isolated from American Ginseng.</title>
        <authorList>
            <person name="Fan S."/>
        </authorList>
    </citation>
    <scope>NUCLEOTIDE SEQUENCE</scope>
    <source>
        <strain evidence="1">SnTB1</strain>
    </source>
</reference>
<evidence type="ECO:0000313" key="2">
    <source>
        <dbReference type="Proteomes" id="UP001152300"/>
    </source>
</evidence>
<keyword evidence="2" id="KW-1185">Reference proteome</keyword>
<dbReference type="EMBL" id="JAPEIS010000012">
    <property type="protein sequence ID" value="KAJ8060797.1"/>
    <property type="molecule type" value="Genomic_DNA"/>
</dbReference>
<accession>A0A9X0DGH1</accession>
<comment type="caution">
    <text evidence="1">The sequence shown here is derived from an EMBL/GenBank/DDBJ whole genome shotgun (WGS) entry which is preliminary data.</text>
</comment>
<dbReference type="AlphaFoldDB" id="A0A9X0DGH1"/>
<sequence length="103" mass="12289">MYKPKEHTNPTPIFRIKNKPEINQIEIYTIFYNFGLYRKEISIQNNKNKTPTIKVSSIKIIKDIFMNNISYREEPILDINTATQPKEFARLQRRLSKKSKSIE</sequence>
<organism evidence="1 2">
    <name type="scientific">Sclerotinia nivalis</name>
    <dbReference type="NCBI Taxonomy" id="352851"/>
    <lineage>
        <taxon>Eukaryota</taxon>
        <taxon>Fungi</taxon>
        <taxon>Dikarya</taxon>
        <taxon>Ascomycota</taxon>
        <taxon>Pezizomycotina</taxon>
        <taxon>Leotiomycetes</taxon>
        <taxon>Helotiales</taxon>
        <taxon>Sclerotiniaceae</taxon>
        <taxon>Sclerotinia</taxon>
    </lineage>
</organism>
<gene>
    <name evidence="1" type="ORF">OCU04_009882</name>
</gene>
<name>A0A9X0DGH1_9HELO</name>
<protein>
    <submittedName>
        <fullName evidence="1">Uncharacterized protein</fullName>
    </submittedName>
</protein>
<evidence type="ECO:0000313" key="1">
    <source>
        <dbReference type="EMBL" id="KAJ8060797.1"/>
    </source>
</evidence>
<proteinExistence type="predicted"/>